<accession>X1G1V4</accession>
<evidence type="ECO:0000313" key="1">
    <source>
        <dbReference type="EMBL" id="GAH26988.1"/>
    </source>
</evidence>
<feature type="non-terminal residue" evidence="1">
    <location>
        <position position="1"/>
    </location>
</feature>
<proteinExistence type="predicted"/>
<comment type="caution">
    <text evidence="1">The sequence shown here is derived from an EMBL/GenBank/DDBJ whole genome shotgun (WGS) entry which is preliminary data.</text>
</comment>
<dbReference type="AlphaFoldDB" id="X1G1V4"/>
<protein>
    <submittedName>
        <fullName evidence="1">Uncharacterized protein</fullName>
    </submittedName>
</protein>
<gene>
    <name evidence="1" type="ORF">S01H4_66788</name>
</gene>
<dbReference type="EMBL" id="BART01041560">
    <property type="protein sequence ID" value="GAH26988.1"/>
    <property type="molecule type" value="Genomic_DNA"/>
</dbReference>
<reference evidence="1" key="1">
    <citation type="journal article" date="2014" name="Front. Microbiol.">
        <title>High frequency of phylogenetically diverse reductive dehalogenase-homologous genes in deep subseafloor sedimentary metagenomes.</title>
        <authorList>
            <person name="Kawai M."/>
            <person name="Futagami T."/>
            <person name="Toyoda A."/>
            <person name="Takaki Y."/>
            <person name="Nishi S."/>
            <person name="Hori S."/>
            <person name="Arai W."/>
            <person name="Tsubouchi T."/>
            <person name="Morono Y."/>
            <person name="Uchiyama I."/>
            <person name="Ito T."/>
            <person name="Fujiyama A."/>
            <person name="Inagaki F."/>
            <person name="Takami H."/>
        </authorList>
    </citation>
    <scope>NUCLEOTIDE SEQUENCE</scope>
    <source>
        <strain evidence="1">Expedition CK06-06</strain>
    </source>
</reference>
<sequence>LDLLKDDNLTCIGIVEVQCVVNEIIHNDTIKYDMSFIIPLGDKDYSNIALFLYGLFFL</sequence>
<name>X1G1V4_9ZZZZ</name>
<organism evidence="1">
    <name type="scientific">marine sediment metagenome</name>
    <dbReference type="NCBI Taxonomy" id="412755"/>
    <lineage>
        <taxon>unclassified sequences</taxon>
        <taxon>metagenomes</taxon>
        <taxon>ecological metagenomes</taxon>
    </lineage>
</organism>